<reference evidence="7 9" key="2">
    <citation type="journal article" date="2002" name="Genome Biol.">
        <title>Finishing a whole-genome shotgun: release 3 of the Drosophila melanogaster euchromatic genome sequence.</title>
        <authorList>
            <person name="Celniker S.E."/>
            <person name="Wheeler D.A."/>
            <person name="Kronmiller B."/>
            <person name="Carlson J.W."/>
            <person name="Halpern A."/>
            <person name="Patel S."/>
            <person name="Adams M."/>
            <person name="Champe M."/>
            <person name="Dugan S.P."/>
            <person name="Frise E."/>
            <person name="Hodgson A."/>
            <person name="George R.A."/>
            <person name="Hoskins R.A."/>
            <person name="Laverty T."/>
            <person name="Muzny D.M."/>
            <person name="Nelson C.R."/>
            <person name="Pacleb J.M."/>
            <person name="Park S."/>
            <person name="Pfeiffer B.D."/>
            <person name="Richards S."/>
            <person name="Sodergren E.J."/>
            <person name="Svirskas R."/>
            <person name="Tabor P.E."/>
            <person name="Wan K."/>
            <person name="Stapleton M."/>
            <person name="Sutton G.G."/>
            <person name="Venter C."/>
            <person name="Weinstock G."/>
            <person name="Scherer S.E."/>
            <person name="Myers E.W."/>
            <person name="Gibbs R.A."/>
            <person name="Rubin G.M."/>
        </authorList>
    </citation>
    <scope>NUCLEOTIDE SEQUENCE [LARGE SCALE GENOMIC DNA]</scope>
    <source>
        <strain evidence="9">Berkeley</strain>
    </source>
</reference>
<reference evidence="7 9" key="3">
    <citation type="journal article" date="2002" name="Genome Biol.">
        <title>Annotation of the Drosophila melanogaster euchromatic genome: a systematic review.</title>
        <authorList>
            <person name="Misra S."/>
            <person name="Crosby M.A."/>
            <person name="Mungall C.J."/>
            <person name="Matthews B.B."/>
            <person name="Campbell K.S."/>
            <person name="Hradecky P."/>
            <person name="Huang Y."/>
            <person name="Kaminker J.S."/>
            <person name="Millburn G.H."/>
            <person name="Prochnik S.E."/>
            <person name="Smith C.D."/>
            <person name="Tupy J.L."/>
            <person name="Whitfied E.J."/>
            <person name="Bayraktaroglu L."/>
            <person name="Berman B.P."/>
            <person name="Bettencourt B.R."/>
            <person name="Celniker S.E."/>
            <person name="de Grey A.D."/>
            <person name="Drysdale R.A."/>
            <person name="Harris N.L."/>
            <person name="Richter J."/>
            <person name="Russo S."/>
            <person name="Schroeder A.J."/>
            <person name="Shu S.Q."/>
            <person name="Stapleton M."/>
            <person name="Yamada C."/>
            <person name="Ashburner M."/>
            <person name="Gelbart W.M."/>
            <person name="Rubin G.M."/>
            <person name="Lewis S.E."/>
        </authorList>
    </citation>
    <scope>GENOME REANNOTATION</scope>
    <source>
        <strain evidence="9">Berkeley</strain>
    </source>
</reference>
<dbReference type="PANTHER" id="PTHR12546:SF60">
    <property type="entry name" value="MISFIRE, ISOFORM F"/>
    <property type="match status" value="1"/>
</dbReference>
<dbReference type="SUPFAM" id="SSF49562">
    <property type="entry name" value="C2 domain (Calcium/lipid-binding domain, CaLB)"/>
    <property type="match status" value="1"/>
</dbReference>
<dbReference type="CTD" id="39016"/>
<dbReference type="OrthoDB" id="10059618at2759"/>
<reference evidence="7 9" key="7">
    <citation type="journal article" date="2007" name="Science">
        <title>The Release 5.1 annotation of Drosophila melanogaster heterochromatin.</title>
        <authorList>
            <person name="Smith C.D."/>
            <person name="Shu S."/>
            <person name="Mungall C.J."/>
            <person name="Karpen G.H."/>
        </authorList>
    </citation>
    <scope>NUCLEOTIDE SEQUENCE [LARGE SCALE GENOMIC DNA]</scope>
    <source>
        <strain evidence="9">Berkeley</strain>
    </source>
</reference>
<protein>
    <submittedName>
        <fullName evidence="7">Misfire, isoform E</fullName>
    </submittedName>
</protein>
<reference evidence="7 9" key="10">
    <citation type="journal article" date="2015" name="G3 (Bethesda)">
        <title>Gene Model Annotations for Drosophila melanogaster: The Rule-Benders.</title>
        <authorList>
            <consortium name="FlyBase Consortium"/>
            <person name="Crosby M.A."/>
            <person name="Gramates L.S."/>
            <person name="Dos Santos G."/>
            <person name="Matthews B.B."/>
            <person name="St Pierre S.E."/>
            <person name="Zhou P."/>
            <person name="Schroeder A.J."/>
            <person name="Falls K."/>
            <person name="Emmert D.B."/>
            <person name="Russo S.M."/>
            <person name="Gelbart W.M."/>
            <person name="null"/>
        </authorList>
    </citation>
    <scope>NUCLEOTIDE SEQUENCE [LARGE SCALE GENOMIC DNA]</scope>
    <source>
        <strain evidence="9">Berkeley</strain>
    </source>
</reference>
<keyword evidence="4" id="KW-1133">Transmembrane helix</keyword>
<evidence type="ECO:0000256" key="5">
    <source>
        <dbReference type="ARBA" id="ARBA00023136"/>
    </source>
</evidence>
<organism evidence="7 9">
    <name type="scientific">Drosophila melanogaster</name>
    <name type="common">Fruit fly</name>
    <dbReference type="NCBI Taxonomy" id="7227"/>
    <lineage>
        <taxon>Eukaryota</taxon>
        <taxon>Metazoa</taxon>
        <taxon>Ecdysozoa</taxon>
        <taxon>Arthropoda</taxon>
        <taxon>Hexapoda</taxon>
        <taxon>Insecta</taxon>
        <taxon>Pterygota</taxon>
        <taxon>Neoptera</taxon>
        <taxon>Endopterygota</taxon>
        <taxon>Diptera</taxon>
        <taxon>Brachycera</taxon>
        <taxon>Muscomorpha</taxon>
        <taxon>Ephydroidea</taxon>
        <taxon>Drosophilidae</taxon>
        <taxon>Drosophila</taxon>
        <taxon>Sophophora</taxon>
    </lineage>
</organism>
<reference evidence="7 9" key="9">
    <citation type="journal article" date="2015" name="G3 (Bethesda)">
        <title>Gene Model Annotations for Drosophila melanogaster: Impact of High-Throughput Data.</title>
        <authorList>
            <consortium name="FlyBase Consortium"/>
            <person name="Matthews B.B."/>
            <person name="Dos Santos G."/>
            <person name="Crosby M.A."/>
            <person name="Emmert D.B."/>
            <person name="St Pierre S.E."/>
            <person name="Gramates L.S."/>
            <person name="Zhou P."/>
            <person name="Schroeder A.J."/>
            <person name="Falls K."/>
            <person name="Strelets V."/>
            <person name="Russo S.M."/>
            <person name="Gelbart W.M."/>
            <person name="null"/>
        </authorList>
    </citation>
    <scope>NUCLEOTIDE SEQUENCE [LARGE SCALE GENOMIC DNA]</scope>
    <source>
        <strain evidence="9">Berkeley</strain>
    </source>
</reference>
<reference evidence="7 9" key="4">
    <citation type="journal article" date="2002" name="Genome Biol.">
        <title>The transposable elements of the Drosophila melanogaster euchromatin: a genomics perspective.</title>
        <authorList>
            <person name="Kaminker J.S."/>
            <person name="Bergman C.M."/>
            <person name="Kronmiller B."/>
            <person name="Carlson J."/>
            <person name="Svirskas R."/>
            <person name="Patel S."/>
            <person name="Frise E."/>
            <person name="Wheeler D.A."/>
            <person name="Lewis S.E."/>
            <person name="Rubin G.M."/>
            <person name="Ashburner M."/>
            <person name="Celniker S.E."/>
        </authorList>
    </citation>
    <scope>NUCLEOTIDE SEQUENCE [LARGE SCALE GENOMIC DNA]</scope>
    <source>
        <strain evidence="9">Berkeley</strain>
    </source>
</reference>
<reference evidence="7 9" key="11">
    <citation type="journal article" date="2015" name="Genome Res.">
        <title>The Release 6 reference sequence of the Drosophila melanogaster genome.</title>
        <authorList>
            <person name="Hoskins R.A."/>
            <person name="Carlson J.W."/>
            <person name="Wan K.H."/>
            <person name="Park S."/>
            <person name="Mendez I."/>
            <person name="Galle S.E."/>
            <person name="Booth B.W."/>
            <person name="Pfeiffer B.D."/>
            <person name="George R.A."/>
            <person name="Svirskas R."/>
            <person name="Krzywinski M."/>
            <person name="Schein J."/>
            <person name="Accardo M.C."/>
            <person name="Damia E."/>
            <person name="Messina G."/>
            <person name="Mendez-Lago M."/>
            <person name="de Pablos B."/>
            <person name="Demakova O.V."/>
            <person name="Andreyeva E.N."/>
            <person name="Boldyreva L.V."/>
            <person name="Marra M."/>
            <person name="Carvalho A.B."/>
            <person name="Dimitri P."/>
            <person name="Villasante A."/>
            <person name="Zhimulev I.F."/>
            <person name="Rubin G.M."/>
            <person name="Karpen G.H."/>
            <person name="Celniker S.E."/>
        </authorList>
    </citation>
    <scope>NUCLEOTIDE SEQUENCE [LARGE SCALE GENOMIC DNA]</scope>
    <source>
        <strain evidence="9">Berkeley</strain>
    </source>
</reference>
<evidence type="ECO:0000259" key="6">
    <source>
        <dbReference type="PROSITE" id="PS50004"/>
    </source>
</evidence>
<reference evidence="7 9" key="1">
    <citation type="journal article" date="2000" name="Science">
        <title>The genome sequence of Drosophila melanogaster.</title>
        <authorList>
            <person name="Adams M.D."/>
            <person name="Celniker S.E."/>
            <person name="Holt R.A."/>
            <person name="Evans C.A."/>
            <person name="Gocayne J.D."/>
            <person name="Amanatides P.G."/>
            <person name="Scherer S.E."/>
            <person name="Li P.W."/>
            <person name="Hoskins R.A."/>
            <person name="Galle R.F."/>
            <person name="George R.A."/>
            <person name="Lewis S.E."/>
            <person name="Richards S."/>
            <person name="Ashburner M."/>
            <person name="Henderson S.N."/>
            <person name="Sutton G.G."/>
            <person name="Wortman J.R."/>
            <person name="Yandell M.D."/>
            <person name="Zhang Q."/>
            <person name="Chen L.X."/>
            <person name="Brandon R.C."/>
            <person name="Rogers Y.H."/>
            <person name="Blazej R.G."/>
            <person name="Champe M."/>
            <person name="Pfeiffer B.D."/>
            <person name="Wan K.H."/>
            <person name="Doyle C."/>
            <person name="Baxter E.G."/>
            <person name="Helt G."/>
            <person name="Nelson C.R."/>
            <person name="Gabor G.L."/>
            <person name="Abril J.F."/>
            <person name="Agbayani A."/>
            <person name="An H.J."/>
            <person name="Andrews-Pfannkoch C."/>
            <person name="Baldwin D."/>
            <person name="Ballew R.M."/>
            <person name="Basu A."/>
            <person name="Baxendale J."/>
            <person name="Bayraktaroglu L."/>
            <person name="Beasley E.M."/>
            <person name="Beeson K.Y."/>
            <person name="Benos P.V."/>
            <person name="Berman B.P."/>
            <person name="Bhandari D."/>
            <person name="Bolshakov S."/>
            <person name="Borkova D."/>
            <person name="Botchan M.R."/>
            <person name="Bouck J."/>
            <person name="Brokstein P."/>
            <person name="Brottier P."/>
            <person name="Burtis K.C."/>
            <person name="Busam D.A."/>
            <person name="Butler H."/>
            <person name="Cadieu E."/>
            <person name="Center A."/>
            <person name="Chandra I."/>
            <person name="Cherry J.M."/>
            <person name="Cawley S."/>
            <person name="Dahlke C."/>
            <person name="Davenport L.B."/>
            <person name="Davies P."/>
            <person name="de Pablos B."/>
            <person name="Delcher A."/>
            <person name="Deng Z."/>
            <person name="Mays A.D."/>
            <person name="Dew I."/>
            <person name="Dietz S.M."/>
            <person name="Dodson K."/>
            <person name="Doup L.E."/>
            <person name="Downes M."/>
            <person name="Dugan-Rocha S."/>
            <person name="Dunkov B.C."/>
            <person name="Dunn P."/>
            <person name="Durbin K.J."/>
            <person name="Evangelista C.C."/>
            <person name="Ferraz C."/>
            <person name="Ferriera S."/>
            <person name="Fleischmann W."/>
            <person name="Fosler C."/>
            <person name="Gabrielian A.E."/>
            <person name="Garg N.S."/>
            <person name="Gelbart W.M."/>
            <person name="Glasser K."/>
            <person name="Glodek A."/>
            <person name="Gong F."/>
            <person name="Gorrell J.H."/>
            <person name="Gu Z."/>
            <person name="Guan P."/>
            <person name="Harris M."/>
            <person name="Harris N.L."/>
            <person name="Harvey D."/>
            <person name="Heiman T.J."/>
            <person name="Hernandez J.R."/>
            <person name="Houck J."/>
            <person name="Hostin D."/>
            <person name="Houston K.A."/>
            <person name="Howland T.J."/>
            <person name="Wei M.H."/>
            <person name="Ibegwam C."/>
            <person name="Jalali M."/>
            <person name="Kalush F."/>
            <person name="Karpen G.H."/>
            <person name="Ke Z."/>
            <person name="Kennison J.A."/>
            <person name="Ketchum K.A."/>
            <person name="Kimmel B.E."/>
            <person name="Kodira C.D."/>
            <person name="Kraft C."/>
            <person name="Kravitz S."/>
            <person name="Kulp D."/>
            <person name="Lai Z."/>
            <person name="Lasko P."/>
            <person name="Lei Y."/>
            <person name="Levitsky A.A."/>
            <person name="Li J."/>
            <person name="Li Z."/>
            <person name="Liang Y."/>
            <person name="Lin X."/>
            <person name="Liu X."/>
            <person name="Mattei B."/>
            <person name="McIntosh T.C."/>
            <person name="McLeod M.P."/>
            <person name="McPherson D."/>
            <person name="Merkulov G."/>
            <person name="Milshina N.V."/>
            <person name="Mobarry C."/>
            <person name="Morris J."/>
            <person name="Moshrefi A."/>
            <person name="Mount S.M."/>
            <person name="Moy M."/>
            <person name="Murphy B."/>
            <person name="Murphy L."/>
            <person name="Muzny D.M."/>
            <person name="Nelson D.L."/>
            <person name="Nelson D.R."/>
            <person name="Nelson K.A."/>
            <person name="Nixon K."/>
            <person name="Nusskern D.R."/>
            <person name="Pacleb J.M."/>
            <person name="Palazzolo M."/>
            <person name="Pittman G.S."/>
            <person name="Pan S."/>
            <person name="Pollard J."/>
            <person name="Puri V."/>
            <person name="Reese M.G."/>
            <person name="Reinert K."/>
            <person name="Remington K."/>
            <person name="Saunders R.D."/>
            <person name="Scheeler F."/>
            <person name="Shen H."/>
            <person name="Shue B.C."/>
            <person name="Siden-Kiamos I."/>
            <person name="Simpson M."/>
            <person name="Skupski M.P."/>
            <person name="Smith T."/>
            <person name="Spier E."/>
            <person name="Spradling A.C."/>
            <person name="Stapleton M."/>
            <person name="Strong R."/>
            <person name="Sun E."/>
            <person name="Svirskas R."/>
            <person name="Tector C."/>
            <person name="Turner R."/>
            <person name="Venter E."/>
            <person name="Wang A.H."/>
            <person name="Wang X."/>
            <person name="Wang Z.Y."/>
            <person name="Wassarman D.A."/>
            <person name="Weinstock G.M."/>
            <person name="Weissenbach J."/>
            <person name="Williams S.M."/>
            <person name="WoodageT"/>
            <person name="Worley K.C."/>
            <person name="Wu D."/>
            <person name="Yang S."/>
            <person name="Yao Q.A."/>
            <person name="Ye J."/>
            <person name="Yeh R.F."/>
            <person name="Zaveri J.S."/>
            <person name="Zhan M."/>
            <person name="Zhang G."/>
            <person name="Zhao Q."/>
            <person name="Zheng L."/>
            <person name="Zheng X.H."/>
            <person name="Zhong F.N."/>
            <person name="Zhong W."/>
            <person name="Zhou X."/>
            <person name="Zhu S."/>
            <person name="Zhu X."/>
            <person name="Smith H.O."/>
            <person name="Gibbs R.A."/>
            <person name="Myers E.W."/>
            <person name="Rubin G.M."/>
            <person name="Venter J.C."/>
        </authorList>
    </citation>
    <scope>NUCLEOTIDE SEQUENCE [LARGE SCALE GENOMIC DNA]</scope>
    <source>
        <strain evidence="9">Berkeley</strain>
    </source>
</reference>
<dbReference type="GeneID" id="39016"/>
<dbReference type="FlyBase" id="FBgn0266757">
    <property type="gene designation" value="mfr"/>
</dbReference>
<dbReference type="Proteomes" id="UP000000803">
    <property type="component" value="Chromosome 3L"/>
</dbReference>
<dbReference type="GO" id="GO:0009566">
    <property type="term" value="P:fertilization"/>
    <property type="evidence" value="ECO:0000315"/>
    <property type="project" value="FlyBase"/>
</dbReference>
<dbReference type="GO" id="GO:0016079">
    <property type="term" value="P:synaptic vesicle exocytosis"/>
    <property type="evidence" value="ECO:0000250"/>
    <property type="project" value="FlyBase"/>
</dbReference>
<reference evidence="7 9" key="6">
    <citation type="journal article" date="2005" name="PLoS Comput. Biol.">
        <title>Combined evidence annotation of transposable elements in genome sequences.</title>
        <authorList>
            <person name="Quesneville H."/>
            <person name="Bergman C.M."/>
            <person name="Andrieu O."/>
            <person name="Autard D."/>
            <person name="Nouaud D."/>
            <person name="Ashburner M."/>
            <person name="Anxolabehere D."/>
        </authorList>
    </citation>
    <scope>NUCLEOTIDE SEQUENCE [LARGE SCALE GENOMIC DNA]</scope>
    <source>
        <strain evidence="9">Berkeley</strain>
    </source>
</reference>
<dbReference type="GO" id="GO:0045995">
    <property type="term" value="P:regulation of embryonic development"/>
    <property type="evidence" value="ECO:0000315"/>
    <property type="project" value="FlyBase"/>
</dbReference>
<dbReference type="GO" id="GO:0016020">
    <property type="term" value="C:membrane"/>
    <property type="evidence" value="ECO:0007669"/>
    <property type="project" value="UniProtKB-SubCell"/>
</dbReference>
<dbReference type="AGR" id="FB:FBgn0266757"/>
<dbReference type="AlphaFoldDB" id="B7Z0F1"/>
<keyword evidence="9" id="KW-1185">Reference proteome</keyword>
<evidence type="ECO:0000313" key="7">
    <source>
        <dbReference type="EMBL" id="ACL83273.1"/>
    </source>
</evidence>
<evidence type="ECO:0000313" key="9">
    <source>
        <dbReference type="Proteomes" id="UP000000803"/>
    </source>
</evidence>
<feature type="domain" description="C2" evidence="6">
    <location>
        <begin position="343"/>
        <end position="469"/>
    </location>
</feature>
<dbReference type="GO" id="GO:0035045">
    <property type="term" value="P:sperm plasma membrane disassembly"/>
    <property type="evidence" value="ECO:0000315"/>
    <property type="project" value="FlyBase"/>
</dbReference>
<dbReference type="InterPro" id="IPR000008">
    <property type="entry name" value="C2_dom"/>
</dbReference>
<proteinExistence type="predicted"/>
<dbReference type="GO" id="GO:0030381">
    <property type="term" value="P:chorion-containing eggshell pattern formation"/>
    <property type="evidence" value="ECO:0000315"/>
    <property type="project" value="FlyBase"/>
</dbReference>
<dbReference type="HOGENOM" id="CLU_428474_0_0_1"/>
<dbReference type="GO" id="GO:0048240">
    <property type="term" value="P:sperm capacitation"/>
    <property type="evidence" value="ECO:0000315"/>
    <property type="project" value="FlyBase"/>
</dbReference>
<evidence type="ECO:0000256" key="4">
    <source>
        <dbReference type="ARBA" id="ARBA00022989"/>
    </source>
</evidence>
<keyword evidence="3" id="KW-0677">Repeat</keyword>
<dbReference type="PANTHER" id="PTHR12546">
    <property type="entry name" value="FER-1-LIKE"/>
    <property type="match status" value="1"/>
</dbReference>
<accession>B7Z0F1</accession>
<name>B7Z0F1_DROME</name>
<dbReference type="Bgee" id="FBgn0266757">
    <property type="expression patterns" value="Expressed in mid-late elongation-stage spermatid (Drosophila) in testis and 6 other cell types or tissues"/>
</dbReference>
<evidence type="ECO:0000256" key="1">
    <source>
        <dbReference type="ARBA" id="ARBA00004167"/>
    </source>
</evidence>
<dbReference type="CDD" id="cd04017">
    <property type="entry name" value="C2D_Ferlin"/>
    <property type="match status" value="1"/>
</dbReference>
<dbReference type="VEuPathDB" id="VectorBase:FBgn0266757"/>
<reference evidence="7 9" key="5">
    <citation type="journal article" date="2002" name="Genome Biol.">
        <title>Heterochromatic sequences in a Drosophila whole-genome shotgun assembly.</title>
        <authorList>
            <person name="Hoskins R.A."/>
            <person name="Smith C.D."/>
            <person name="Carlson J.W."/>
            <person name="Carvalho A.B."/>
            <person name="Halpern A."/>
            <person name="Kaminker J.S."/>
            <person name="Kennedy C."/>
            <person name="Mungall C.J."/>
            <person name="Sullivan B.A."/>
            <person name="Sutton G.G."/>
            <person name="Yasuhara J.C."/>
            <person name="Wakimoto B.T."/>
            <person name="Myers E.W."/>
            <person name="Celniker S.E."/>
            <person name="Rubin G.M."/>
            <person name="Karpen G.H."/>
        </authorList>
    </citation>
    <scope>NUCLEOTIDE SEQUENCE [LARGE SCALE GENOMIC DNA]</scope>
    <source>
        <strain evidence="9">Berkeley</strain>
    </source>
</reference>
<comment type="subcellular location">
    <subcellularLocation>
        <location evidence="1">Membrane</location>
        <topology evidence="1">Single-pass membrane protein</topology>
    </subcellularLocation>
</comment>
<dbReference type="GO" id="GO:0008021">
    <property type="term" value="C:synaptic vesicle"/>
    <property type="evidence" value="ECO:0000250"/>
    <property type="project" value="FlyBase"/>
</dbReference>
<dbReference type="RefSeq" id="NP_001137918.1">
    <property type="nucleotide sequence ID" value="NM_001144446.2"/>
</dbReference>
<gene>
    <name evidence="7 8" type="primary">mfr</name>
    <name evidence="7" type="synonym">Dmel\CG5747</name>
    <name evidence="7" type="synonym">Otoferlin</name>
    <name evidence="7 8" type="ORF">CG5747</name>
    <name evidence="7" type="ORF">Dmel_CG5747</name>
</gene>
<dbReference type="PROSITE" id="PS50004">
    <property type="entry name" value="C2"/>
    <property type="match status" value="1"/>
</dbReference>
<dbReference type="Gene3D" id="2.60.40.150">
    <property type="entry name" value="C2 domain"/>
    <property type="match status" value="1"/>
</dbReference>
<keyword evidence="5" id="KW-0472">Membrane</keyword>
<keyword evidence="2" id="KW-0812">Transmembrane</keyword>
<dbReference type="EMBL" id="AE014296">
    <property type="protein sequence ID" value="ACL83273.1"/>
    <property type="molecule type" value="Genomic_DNA"/>
</dbReference>
<evidence type="ECO:0000313" key="8">
    <source>
        <dbReference type="FlyBase" id="FBgn0266757"/>
    </source>
</evidence>
<sequence length="639" mass="72652">MIYVGRLLMELRSEMLTDSQPTHTLSSKTVPGLDETRFWHDDVYLIEFLPLMGHHILTSGTAYKISARLAEHTSNVLEGQLRTPLDRFKSAMNSKNFRREAPFQSCMFRVRLPDNRAKYESDFFMLDIVNYMRSELDTFKLFQRKYPLQDDEQAKCLKVIVNNILTRIKEGLDAHRFDHDVQPQRTTWDINRQLYLLDYFAKLPLELQNLKQKLRSCFLEHLDTSIGDVVNELQRLVAEIGSLSSMARTQDEWPELVLSLSASGKDVGVCRLNAKLFLNLRNQDADQDQETLCWRLKSFSFKSAGCSHTCPNCGCTTAIVSGCLSIVVERERKRFLAVVNKEWANIEPMLWQLNPEQTHFLCHVYIHQAKVRPGGEKKNICDSHLRVLFADQACETYTSPGTLSPIWNAVITFNWVSLPGGIGLYLKNPPLLSLEFYNSERSLPEDLVGMGSVAMSVISEDRASDSNWEDAGVFGCSKNPLRKLQRLKYLTPPPLKWVPIARKGTLQAEVLMSAEIIQISMESLTTGQNDKKEPQLATGIPMAIRPTMQNFVLEVFFVGLRNYSKSSMSSAGKRKINLMMGDLVLSSGPSTARIRNSINFLVAYASGVVVSSYRRKVRSHLYSTPIRVCQINRITGRRS</sequence>
<evidence type="ECO:0000256" key="3">
    <source>
        <dbReference type="ARBA" id="ARBA00022737"/>
    </source>
</evidence>
<reference evidence="7 9" key="8">
    <citation type="journal article" date="2007" name="Science">
        <title>Sequence finishing and mapping of Drosophila melanogaster heterochromatin.</title>
        <authorList>
            <person name="Hoskins R.A."/>
            <person name="Carlson J.W."/>
            <person name="Kennedy C."/>
            <person name="Acevedo D."/>
            <person name="Evans-Holm M."/>
            <person name="Frise E."/>
            <person name="Wan K.H."/>
            <person name="Park S."/>
            <person name="Mendez-Lago M."/>
            <person name="Rossi F."/>
            <person name="Villasante A."/>
            <person name="Dimitri P."/>
            <person name="Karpen G.H."/>
            <person name="Celniker S.E."/>
        </authorList>
    </citation>
    <scope>NUCLEOTIDE SEQUENCE [LARGE SCALE GENOMIC DNA]</scope>
    <source>
        <strain evidence="9">Berkeley</strain>
    </source>
</reference>
<dbReference type="ExpressionAtlas" id="B7Z0F1">
    <property type="expression patterns" value="baseline"/>
</dbReference>
<dbReference type="BioGRID-ORCS" id="39016">
    <property type="hits" value="0 hits in 3 CRISPR screens"/>
</dbReference>
<dbReference type="InterPro" id="IPR035892">
    <property type="entry name" value="C2_domain_sf"/>
</dbReference>
<dbReference type="InterPro" id="IPR037723">
    <property type="entry name" value="C2D_Ferlin"/>
</dbReference>
<dbReference type="GO" id="GO:0007343">
    <property type="term" value="P:egg activation"/>
    <property type="evidence" value="ECO:0000315"/>
    <property type="project" value="FlyBase"/>
</dbReference>
<evidence type="ECO:0000256" key="2">
    <source>
        <dbReference type="ARBA" id="ARBA00022692"/>
    </source>
</evidence>
<dbReference type="InterPro" id="IPR037721">
    <property type="entry name" value="Ferlin"/>
</dbReference>